<dbReference type="Pfam" id="PF01207">
    <property type="entry name" value="Dus"/>
    <property type="match status" value="1"/>
</dbReference>
<organism evidence="8 9">
    <name type="scientific">Meloidogyne javanica</name>
    <name type="common">Root-knot nematode worm</name>
    <dbReference type="NCBI Taxonomy" id="6303"/>
    <lineage>
        <taxon>Eukaryota</taxon>
        <taxon>Metazoa</taxon>
        <taxon>Ecdysozoa</taxon>
        <taxon>Nematoda</taxon>
        <taxon>Chromadorea</taxon>
        <taxon>Rhabditida</taxon>
        <taxon>Tylenchina</taxon>
        <taxon>Tylenchomorpha</taxon>
        <taxon>Tylenchoidea</taxon>
        <taxon>Meloidogynidae</taxon>
        <taxon>Meloidogyninae</taxon>
        <taxon>Meloidogyne</taxon>
        <taxon>Meloidogyne incognita group</taxon>
    </lineage>
</organism>
<dbReference type="GO" id="GO:0050660">
    <property type="term" value="F:flavin adenine dinucleotide binding"/>
    <property type="evidence" value="ECO:0007669"/>
    <property type="project" value="InterPro"/>
</dbReference>
<evidence type="ECO:0000256" key="6">
    <source>
        <dbReference type="SAM" id="Phobius"/>
    </source>
</evidence>
<protein>
    <submittedName>
        <fullName evidence="9">DUS-like FMN-binding domain-containing protein</fullName>
    </submittedName>
</protein>
<dbReference type="InterPro" id="IPR013785">
    <property type="entry name" value="Aldolase_TIM"/>
</dbReference>
<feature type="domain" description="DUS-like FMN-binding" evidence="7">
    <location>
        <begin position="217"/>
        <end position="507"/>
    </location>
</feature>
<sequence>MVTSVICSLAVIYSYVGILLGVFGIDFGIRIAKMKLYRKEAKILSLPETTEFDERSIRYIAGIDLSASTNHPSFGVVGLTVMAYPSMKVVYCADEPVLLSALGGVMPYLPEYFAIREAKPLLRVIRRYLKNCPKIDLIFVDANGKWHSRGCGLACHIGYELGIPTIGVAKKLNEAPLLYSGYCTREDLAEINSVNFYEDQENNDDFDQQQCVPLFVAAPMVRYSKLPFRRLVKKYGCDIVYTPMIYADCFIKSEKCRAVEFVPSEGDIPIVQFAAKNAEDFAGAAELVYGHCQGIDLNCGCPKRDVRSEGFGSKLLDDPQLIFDIVRQCRRRISDENFSISIKIRLKKSLEETVDLCRKAEYAGISHITVHARTVEQRNEPPNYDSIATIKQALNIPLSYLLKHALIFSKLASGNCKTRLEALNISKLTKADGVMAANGLLENPAMFSGYLKTPKQCVLNWLEIENEENLSFEYFHQILVFMLRMLQQSKNFSVKHEAVFFFSKHALNHVSGFQTFFGP</sequence>
<dbReference type="WBParaSite" id="scaffold51_cov298.g90">
    <property type="protein sequence ID" value="scaffold51_cov298.g90"/>
    <property type="gene ID" value="scaffold51_cov298.g90"/>
</dbReference>
<accession>A0A915MRJ6</accession>
<dbReference type="PANTHER" id="PTHR11082">
    <property type="entry name" value="TRNA-DIHYDROURIDINE SYNTHASE"/>
    <property type="match status" value="1"/>
</dbReference>
<evidence type="ECO:0000256" key="1">
    <source>
        <dbReference type="ARBA" id="ARBA00001917"/>
    </source>
</evidence>
<keyword evidence="8" id="KW-1185">Reference proteome</keyword>
<dbReference type="PANTHER" id="PTHR11082:SF31">
    <property type="entry name" value="TRNA-DIHYDROURIDINE(20A_20B) SYNTHASE [NAD(P)+]-LIKE"/>
    <property type="match status" value="1"/>
</dbReference>
<evidence type="ECO:0000256" key="3">
    <source>
        <dbReference type="ARBA" id="ARBA00022643"/>
    </source>
</evidence>
<dbReference type="GO" id="GO:0004519">
    <property type="term" value="F:endonuclease activity"/>
    <property type="evidence" value="ECO:0007669"/>
    <property type="project" value="InterPro"/>
</dbReference>
<keyword evidence="5" id="KW-0560">Oxidoreductase</keyword>
<dbReference type="Pfam" id="PF04493">
    <property type="entry name" value="Endonuclease_5"/>
    <property type="match status" value="1"/>
</dbReference>
<evidence type="ECO:0000259" key="7">
    <source>
        <dbReference type="Pfam" id="PF01207"/>
    </source>
</evidence>
<comment type="cofactor">
    <cofactor evidence="1">
        <name>FMN</name>
        <dbReference type="ChEBI" id="CHEBI:58210"/>
    </cofactor>
</comment>
<dbReference type="GO" id="GO:0006281">
    <property type="term" value="P:DNA repair"/>
    <property type="evidence" value="ECO:0007669"/>
    <property type="project" value="InterPro"/>
</dbReference>
<dbReference type="GO" id="GO:0017150">
    <property type="term" value="F:tRNA dihydrouridine synthase activity"/>
    <property type="evidence" value="ECO:0007669"/>
    <property type="project" value="InterPro"/>
</dbReference>
<evidence type="ECO:0000256" key="2">
    <source>
        <dbReference type="ARBA" id="ARBA00022630"/>
    </source>
</evidence>
<evidence type="ECO:0000256" key="5">
    <source>
        <dbReference type="ARBA" id="ARBA00023002"/>
    </source>
</evidence>
<dbReference type="SUPFAM" id="SSF51395">
    <property type="entry name" value="FMN-linked oxidoreductases"/>
    <property type="match status" value="1"/>
</dbReference>
<keyword evidence="6" id="KW-1133">Transmembrane helix</keyword>
<evidence type="ECO:0000256" key="4">
    <source>
        <dbReference type="ARBA" id="ARBA00022694"/>
    </source>
</evidence>
<keyword evidence="4" id="KW-0819">tRNA processing</keyword>
<reference evidence="9" key="1">
    <citation type="submission" date="2022-11" db="UniProtKB">
        <authorList>
            <consortium name="WormBaseParasite"/>
        </authorList>
    </citation>
    <scope>IDENTIFICATION</scope>
</reference>
<feature type="transmembrane region" description="Helical" evidence="6">
    <location>
        <begin position="12"/>
        <end position="32"/>
    </location>
</feature>
<evidence type="ECO:0000313" key="9">
    <source>
        <dbReference type="WBParaSite" id="scaffold51_cov298.g90"/>
    </source>
</evidence>
<dbReference type="InterPro" id="IPR018517">
    <property type="entry name" value="tRNA_hU_synthase_CS"/>
</dbReference>
<name>A0A915MRJ6_MELJA</name>
<dbReference type="AlphaFoldDB" id="A0A915MRJ6"/>
<dbReference type="Gene3D" id="3.30.2170.10">
    <property type="entry name" value="archaeoglobus fulgidus dsm 4304 superfamily"/>
    <property type="match status" value="1"/>
</dbReference>
<keyword evidence="6" id="KW-0812">Transmembrane</keyword>
<keyword evidence="2" id="KW-0285">Flavoprotein</keyword>
<keyword evidence="3" id="KW-0288">FMN</keyword>
<dbReference type="InterPro" id="IPR035587">
    <property type="entry name" value="DUS-like_FMN-bd"/>
</dbReference>
<dbReference type="PROSITE" id="PS01136">
    <property type="entry name" value="UPF0034"/>
    <property type="match status" value="1"/>
</dbReference>
<dbReference type="CDD" id="cd02801">
    <property type="entry name" value="DUS_like_FMN"/>
    <property type="match status" value="1"/>
</dbReference>
<dbReference type="Proteomes" id="UP000887561">
    <property type="component" value="Unplaced"/>
</dbReference>
<proteinExistence type="predicted"/>
<dbReference type="Gene3D" id="3.20.20.70">
    <property type="entry name" value="Aldolase class I"/>
    <property type="match status" value="1"/>
</dbReference>
<dbReference type="InterPro" id="IPR007581">
    <property type="entry name" value="Endonuclease-V"/>
</dbReference>
<keyword evidence="6" id="KW-0472">Membrane</keyword>
<evidence type="ECO:0000313" key="8">
    <source>
        <dbReference type="Proteomes" id="UP000887561"/>
    </source>
</evidence>